<dbReference type="eggNOG" id="COG1502">
    <property type="taxonomic scope" value="Bacteria"/>
</dbReference>
<organism evidence="2 3">
    <name type="scientific">Olsenella profusa F0195</name>
    <dbReference type="NCBI Taxonomy" id="1125712"/>
    <lineage>
        <taxon>Bacteria</taxon>
        <taxon>Bacillati</taxon>
        <taxon>Actinomycetota</taxon>
        <taxon>Coriobacteriia</taxon>
        <taxon>Coriobacteriales</taxon>
        <taxon>Atopobiaceae</taxon>
        <taxon>Olsenella</taxon>
    </lineage>
</organism>
<dbReference type="Pfam" id="PF10543">
    <property type="entry name" value="ORF6N"/>
    <property type="match status" value="1"/>
</dbReference>
<proteinExistence type="predicted"/>
<accession>U2TTV1</accession>
<dbReference type="STRING" id="1125712.HMPREF1316_1584"/>
<evidence type="ECO:0000259" key="1">
    <source>
        <dbReference type="Pfam" id="PF10543"/>
    </source>
</evidence>
<reference evidence="2 3" key="1">
    <citation type="submission" date="2013-08" db="EMBL/GenBank/DDBJ databases">
        <authorList>
            <person name="Durkin A.S."/>
            <person name="Haft D.R."/>
            <person name="McCorrison J."/>
            <person name="Torralba M."/>
            <person name="Gillis M."/>
            <person name="Haft D.H."/>
            <person name="Methe B."/>
            <person name="Sutton G."/>
            <person name="Nelson K.E."/>
        </authorList>
    </citation>
    <scope>NUCLEOTIDE SEQUENCE [LARGE SCALE GENOMIC DNA]</scope>
    <source>
        <strain evidence="2 3">F0195</strain>
    </source>
</reference>
<dbReference type="EMBL" id="AWEZ01000020">
    <property type="protein sequence ID" value="ERL09760.1"/>
    <property type="molecule type" value="Genomic_DNA"/>
</dbReference>
<keyword evidence="3" id="KW-1185">Reference proteome</keyword>
<evidence type="ECO:0000313" key="2">
    <source>
        <dbReference type="EMBL" id="ERL09760.1"/>
    </source>
</evidence>
<dbReference type="InterPro" id="IPR018873">
    <property type="entry name" value="KilA-N_DNA-bd_domain"/>
</dbReference>
<dbReference type="PATRIC" id="fig|1125712.3.peg.642"/>
<feature type="domain" description="KilA-N DNA-binding" evidence="1">
    <location>
        <begin position="24"/>
        <end position="110"/>
    </location>
</feature>
<evidence type="ECO:0000313" key="3">
    <source>
        <dbReference type="Proteomes" id="UP000016638"/>
    </source>
</evidence>
<dbReference type="Proteomes" id="UP000016638">
    <property type="component" value="Unassembled WGS sequence"/>
</dbReference>
<dbReference type="OrthoDB" id="9816206at2"/>
<protein>
    <recommendedName>
        <fullName evidence="1">KilA-N DNA-binding domain-containing protein</fullName>
    </recommendedName>
</protein>
<sequence length="307" mass="34795">MPDKEPAKTETSIALSDDMQIRNMIYTVRGQQVILDSDLAELYGVETRAINQAVTRNPGRFPERFCFKLTSEESEILKSQSVISRSESWGGRRKPPRVFTEQGVSMLSAVLRSSTAIDVSVRIMDAFVEMRHFIADNARMFEQIRTVELRQLEYQKATDERFERVFDYMEAHKAPSQRVFFEGQVYDAFELLVSLVQRARRGIVLVDGYVNTGTLNILAKKQPGVSVTVWTHPKTNLTERDIATFNAQYPTLTIKHTTSFHDRFLILDGTEGYLIGASLKDAGKKSFAIARLEDPNIVESIVSTLGE</sequence>
<name>U2TTV1_9ACTN</name>
<gene>
    <name evidence="2" type="ORF">HMPREF1316_1584</name>
</gene>
<dbReference type="AlphaFoldDB" id="U2TTV1"/>
<comment type="caution">
    <text evidence="2">The sequence shown here is derived from an EMBL/GenBank/DDBJ whole genome shotgun (WGS) entry which is preliminary data.</text>
</comment>